<comment type="caution">
    <text evidence="5">The sequence shown here is derived from an EMBL/GenBank/DDBJ whole genome shotgun (WGS) entry which is preliminary data.</text>
</comment>
<evidence type="ECO:0000256" key="3">
    <source>
        <dbReference type="ARBA" id="ARBA00023242"/>
    </source>
</evidence>
<dbReference type="EMBL" id="JMKJ01000388">
    <property type="protein sequence ID" value="KGG51107.1"/>
    <property type="molecule type" value="Genomic_DNA"/>
</dbReference>
<dbReference type="GO" id="GO:0045292">
    <property type="term" value="P:mRNA cis splicing, via spliceosome"/>
    <property type="evidence" value="ECO:0007669"/>
    <property type="project" value="TreeGrafter"/>
</dbReference>
<evidence type="ECO:0000256" key="2">
    <source>
        <dbReference type="ARBA" id="ARBA00006076"/>
    </source>
</evidence>
<sequence>MDEPLVSRGVASTLRLLMDRGVLRSEYDQKPPSKKIEYKDEHGRSLTPKEAFKLLSHKFHGKAPGKLKVEKLLKKIQTEKAVLAKQVASIPSTNVEMMEKARMSQGAAHIVVANSSMMSTATRSHKPINRNKKEAKAAVPKKKLPFGMV</sequence>
<comment type="subcellular location">
    <subcellularLocation>
        <location evidence="1">Nucleus</location>
    </subcellularLocation>
</comment>
<name>A0A098VPX6_9MICR</name>
<evidence type="ECO:0000256" key="4">
    <source>
        <dbReference type="SAM" id="MobiDB-lite"/>
    </source>
</evidence>
<dbReference type="GeneID" id="25259995"/>
<dbReference type="Proteomes" id="UP000029725">
    <property type="component" value="Unassembled WGS sequence"/>
</dbReference>
<dbReference type="RefSeq" id="XP_013237534.1">
    <property type="nucleotide sequence ID" value="XM_013382080.1"/>
</dbReference>
<reference evidence="5 6" key="1">
    <citation type="submission" date="2014-04" db="EMBL/GenBank/DDBJ databases">
        <title>A new species of microsporidia sheds light on the evolution of extreme parasitism.</title>
        <authorList>
            <person name="Haag K.L."/>
            <person name="James T.Y."/>
            <person name="Larsson R."/>
            <person name="Schaer T.M."/>
            <person name="Refardt D."/>
            <person name="Pombert J.-F."/>
            <person name="Ebert D."/>
        </authorList>
    </citation>
    <scope>NUCLEOTIDE SEQUENCE [LARGE SCALE GENOMIC DNA]</scope>
    <source>
        <strain evidence="5 6">UGP3</strain>
        <tissue evidence="5">Spores</tissue>
    </source>
</reference>
<dbReference type="PANTHER" id="PTHR14152">
    <property type="entry name" value="SQUAMOUS CELL CARCINOMA ANTIGEN RECOGNISED BY CYTOTOXIC T LYMPHOCYTES"/>
    <property type="match status" value="1"/>
</dbReference>
<evidence type="ECO:0000313" key="5">
    <source>
        <dbReference type="EMBL" id="KGG51107.1"/>
    </source>
</evidence>
<dbReference type="AlphaFoldDB" id="A0A098VPX6"/>
<keyword evidence="6" id="KW-1185">Reference proteome</keyword>
<dbReference type="VEuPathDB" id="MicrosporidiaDB:DI09_44p110"/>
<dbReference type="GO" id="GO:0000481">
    <property type="term" value="P:maturation of 5S rRNA"/>
    <property type="evidence" value="ECO:0007669"/>
    <property type="project" value="TreeGrafter"/>
</dbReference>
<dbReference type="PANTHER" id="PTHR14152:SF5">
    <property type="entry name" value="U4_U6.U5 TRI-SNRNP-ASSOCIATED PROTEIN 1"/>
    <property type="match status" value="1"/>
</dbReference>
<dbReference type="HOGENOM" id="CLU_1750131_0_0_1"/>
<dbReference type="Pfam" id="PF03343">
    <property type="entry name" value="SART-1"/>
    <property type="match status" value="1"/>
</dbReference>
<proteinExistence type="inferred from homology"/>
<dbReference type="InterPro" id="IPR005011">
    <property type="entry name" value="SNU66/SART1"/>
</dbReference>
<evidence type="ECO:0000256" key="1">
    <source>
        <dbReference type="ARBA" id="ARBA00004123"/>
    </source>
</evidence>
<organism evidence="5 6">
    <name type="scientific">Mitosporidium daphniae</name>
    <dbReference type="NCBI Taxonomy" id="1485682"/>
    <lineage>
        <taxon>Eukaryota</taxon>
        <taxon>Fungi</taxon>
        <taxon>Fungi incertae sedis</taxon>
        <taxon>Microsporidia</taxon>
        <taxon>Mitosporidium</taxon>
    </lineage>
</organism>
<dbReference type="OrthoDB" id="5583at2759"/>
<comment type="similarity">
    <text evidence="2">Belongs to the SNU66/SART1 family.</text>
</comment>
<feature type="region of interest" description="Disordered" evidence="4">
    <location>
        <begin position="119"/>
        <end position="141"/>
    </location>
</feature>
<accession>A0A098VPX6</accession>
<gene>
    <name evidence="5" type="ORF">DI09_44p110</name>
</gene>
<evidence type="ECO:0000313" key="6">
    <source>
        <dbReference type="Proteomes" id="UP000029725"/>
    </source>
</evidence>
<protein>
    <submittedName>
        <fullName evidence="5">Squamous-cell carcinoma T-cell-recognized antigen</fullName>
    </submittedName>
</protein>
<dbReference type="GO" id="GO:0046540">
    <property type="term" value="C:U4/U6 x U5 tri-snRNP complex"/>
    <property type="evidence" value="ECO:0007669"/>
    <property type="project" value="TreeGrafter"/>
</dbReference>
<keyword evidence="3" id="KW-0539">Nucleus</keyword>